<protein>
    <submittedName>
        <fullName evidence="2">Uncharacterized protein</fullName>
    </submittedName>
</protein>
<keyword evidence="1" id="KW-0472">Membrane</keyword>
<evidence type="ECO:0000313" key="3">
    <source>
        <dbReference type="Proteomes" id="UP001055439"/>
    </source>
</evidence>
<keyword evidence="1" id="KW-1133">Transmembrane helix</keyword>
<dbReference type="Proteomes" id="UP001055439">
    <property type="component" value="Chromosome 8"/>
</dbReference>
<accession>A0A9E7HQQ1</accession>
<feature type="transmembrane region" description="Helical" evidence="1">
    <location>
        <begin position="12"/>
        <end position="31"/>
    </location>
</feature>
<organism evidence="2 3">
    <name type="scientific">Musa troglodytarum</name>
    <name type="common">fe'i banana</name>
    <dbReference type="NCBI Taxonomy" id="320322"/>
    <lineage>
        <taxon>Eukaryota</taxon>
        <taxon>Viridiplantae</taxon>
        <taxon>Streptophyta</taxon>
        <taxon>Embryophyta</taxon>
        <taxon>Tracheophyta</taxon>
        <taxon>Spermatophyta</taxon>
        <taxon>Magnoliopsida</taxon>
        <taxon>Liliopsida</taxon>
        <taxon>Zingiberales</taxon>
        <taxon>Musaceae</taxon>
        <taxon>Musa</taxon>
    </lineage>
</organism>
<sequence length="147" mass="16690">MAVLRKQTTSFVVSLAAFHKTIIFLLLLLLLSRLPHRLIMLLLRQRCRGIRTCWLYIHQETPKLPFTLHSHLSQGRGQGSRQKISLELAASAQHSSWGGCSTQGLGSPSGTEKRSLLVKERTFLDHAVMNRSRAMFMHQMIQFGPIQ</sequence>
<reference evidence="2" key="1">
    <citation type="submission" date="2022-05" db="EMBL/GenBank/DDBJ databases">
        <title>The Musa troglodytarum L. genome provides insights into the mechanism of non-climacteric behaviour and enrichment of carotenoids.</title>
        <authorList>
            <person name="Wang J."/>
        </authorList>
    </citation>
    <scope>NUCLEOTIDE SEQUENCE</scope>
    <source>
        <tissue evidence="2">Leaf</tissue>
    </source>
</reference>
<evidence type="ECO:0000313" key="2">
    <source>
        <dbReference type="EMBL" id="URE34449.1"/>
    </source>
</evidence>
<name>A0A9E7HQQ1_9LILI</name>
<proteinExistence type="predicted"/>
<gene>
    <name evidence="2" type="ORF">MUK42_11064</name>
</gene>
<dbReference type="EMBL" id="CP097510">
    <property type="protein sequence ID" value="URE34449.1"/>
    <property type="molecule type" value="Genomic_DNA"/>
</dbReference>
<keyword evidence="3" id="KW-1185">Reference proteome</keyword>
<keyword evidence="1" id="KW-0812">Transmembrane</keyword>
<evidence type="ECO:0000256" key="1">
    <source>
        <dbReference type="SAM" id="Phobius"/>
    </source>
</evidence>
<dbReference type="AlphaFoldDB" id="A0A9E7HQQ1"/>
<dbReference type="OrthoDB" id="271433at2759"/>